<feature type="non-terminal residue" evidence="1">
    <location>
        <position position="1"/>
    </location>
</feature>
<keyword evidence="2" id="KW-1185">Reference proteome</keyword>
<sequence length="113" mass="12837">PYAPCPTCNDSLNRYPFSAHSSHRPCFLSFESNAKDARVTLIQWPSSIFESYLHGQNENWLVHMQARPQRFGKQDNPASAYSCSFIISTPSLPCVRYLPHLITMTAAKFLKCP</sequence>
<accession>A0A0B2W165</accession>
<evidence type="ECO:0000313" key="1">
    <source>
        <dbReference type="EMBL" id="KHN87713.1"/>
    </source>
</evidence>
<name>A0A0B2W165_TOXCA</name>
<gene>
    <name evidence="1" type="ORF">Tcan_01038</name>
</gene>
<comment type="caution">
    <text evidence="1">The sequence shown here is derived from an EMBL/GenBank/DDBJ whole genome shotgun (WGS) entry which is preliminary data.</text>
</comment>
<reference evidence="1 2" key="1">
    <citation type="submission" date="2014-11" db="EMBL/GenBank/DDBJ databases">
        <title>Genetic blueprint of the zoonotic pathogen Toxocara canis.</title>
        <authorList>
            <person name="Zhu X.-Q."/>
            <person name="Korhonen P.K."/>
            <person name="Cai H."/>
            <person name="Young N.D."/>
            <person name="Nejsum P."/>
            <person name="von Samson-Himmelstjerna G."/>
            <person name="Boag P.R."/>
            <person name="Tan P."/>
            <person name="Li Q."/>
            <person name="Min J."/>
            <person name="Yang Y."/>
            <person name="Wang X."/>
            <person name="Fang X."/>
            <person name="Hall R.S."/>
            <person name="Hofmann A."/>
            <person name="Sternberg P.W."/>
            <person name="Jex A.R."/>
            <person name="Gasser R.B."/>
        </authorList>
    </citation>
    <scope>NUCLEOTIDE SEQUENCE [LARGE SCALE GENOMIC DNA]</scope>
    <source>
        <strain evidence="1">PN_DK_2014</strain>
    </source>
</reference>
<dbReference type="Proteomes" id="UP000031036">
    <property type="component" value="Unassembled WGS sequence"/>
</dbReference>
<proteinExistence type="predicted"/>
<dbReference type="AlphaFoldDB" id="A0A0B2W165"/>
<evidence type="ECO:0000313" key="2">
    <source>
        <dbReference type="Proteomes" id="UP000031036"/>
    </source>
</evidence>
<protein>
    <submittedName>
        <fullName evidence="1">Uncharacterized protein</fullName>
    </submittedName>
</protein>
<feature type="non-terminal residue" evidence="1">
    <location>
        <position position="113"/>
    </location>
</feature>
<dbReference type="EMBL" id="JPKZ01000349">
    <property type="protein sequence ID" value="KHN87713.1"/>
    <property type="molecule type" value="Genomic_DNA"/>
</dbReference>
<organism evidence="1 2">
    <name type="scientific">Toxocara canis</name>
    <name type="common">Canine roundworm</name>
    <dbReference type="NCBI Taxonomy" id="6265"/>
    <lineage>
        <taxon>Eukaryota</taxon>
        <taxon>Metazoa</taxon>
        <taxon>Ecdysozoa</taxon>
        <taxon>Nematoda</taxon>
        <taxon>Chromadorea</taxon>
        <taxon>Rhabditida</taxon>
        <taxon>Spirurina</taxon>
        <taxon>Ascaridomorpha</taxon>
        <taxon>Ascaridoidea</taxon>
        <taxon>Toxocaridae</taxon>
        <taxon>Toxocara</taxon>
    </lineage>
</organism>